<keyword evidence="3" id="KW-1185">Reference proteome</keyword>
<accession>A0A561BVZ9</accession>
<feature type="compositionally biased region" description="Low complexity" evidence="1">
    <location>
        <begin position="377"/>
        <end position="389"/>
    </location>
</feature>
<feature type="region of interest" description="Disordered" evidence="1">
    <location>
        <begin position="342"/>
        <end position="403"/>
    </location>
</feature>
<sequence length="443" mass="47149">MEVATPWFIDAWAVFDGVAFASRSDPAIRRTDRVTEAETTVFLSVPELEPIPLGRITTGLRAARASFQDGFFDDEGTEIAFGSLDGIREAIRRAYLATGLGPGGAGLPGRPTPAPASDGPTAGGLYFQDATRELELEGNGPPLSLIRGLIEGAPDRLRHAVRVYAEAVLLDWEYSLASSEAAALAELYVELTAAGIWRSGPHRGEFAGLHGLAVGSRYFEHRGSDPAIGPARRFSPQQLIGTAPCPVIPPGRNYSRLSDPMKLSLCDSQYLLDGGLAKAAQILIPALLVGSGSGDLTTFWHGADELLDHRLRQAVAWLDHQLPTTAVPSAADQLLNSFARGWLQEPPDFPDPGGTPAPTDRPGPSTTPPRADPAPVTPAASAVTSSPVTFVAEEEDDRSTEGPIWNLIEDAVYPGWTLVDDPQPPAKIRLHTTDEPPPAAMNA</sequence>
<dbReference type="RefSeq" id="WP_145809143.1">
    <property type="nucleotide sequence ID" value="NZ_VIVK01000001.1"/>
</dbReference>
<evidence type="ECO:0000313" key="2">
    <source>
        <dbReference type="EMBL" id="TWD83075.1"/>
    </source>
</evidence>
<dbReference type="OrthoDB" id="9822609at2"/>
<protein>
    <submittedName>
        <fullName evidence="2">Uncharacterized protein</fullName>
    </submittedName>
</protein>
<dbReference type="AlphaFoldDB" id="A0A561BVZ9"/>
<dbReference type="EMBL" id="VIVK01000001">
    <property type="protein sequence ID" value="TWD83075.1"/>
    <property type="molecule type" value="Genomic_DNA"/>
</dbReference>
<comment type="caution">
    <text evidence="2">The sequence shown here is derived from an EMBL/GenBank/DDBJ whole genome shotgun (WGS) entry which is preliminary data.</text>
</comment>
<evidence type="ECO:0000256" key="1">
    <source>
        <dbReference type="SAM" id="MobiDB-lite"/>
    </source>
</evidence>
<gene>
    <name evidence="2" type="ORF">FB561_4230</name>
</gene>
<feature type="region of interest" description="Disordered" evidence="1">
    <location>
        <begin position="417"/>
        <end position="443"/>
    </location>
</feature>
<evidence type="ECO:0000313" key="3">
    <source>
        <dbReference type="Proteomes" id="UP000318380"/>
    </source>
</evidence>
<proteinExistence type="predicted"/>
<name>A0A561BVZ9_9ACTN</name>
<organism evidence="2 3">
    <name type="scientific">Kribbella amoyensis</name>
    <dbReference type="NCBI Taxonomy" id="996641"/>
    <lineage>
        <taxon>Bacteria</taxon>
        <taxon>Bacillati</taxon>
        <taxon>Actinomycetota</taxon>
        <taxon>Actinomycetes</taxon>
        <taxon>Propionibacteriales</taxon>
        <taxon>Kribbellaceae</taxon>
        <taxon>Kribbella</taxon>
    </lineage>
</organism>
<feature type="compositionally biased region" description="Pro residues" evidence="1">
    <location>
        <begin position="347"/>
        <end position="376"/>
    </location>
</feature>
<dbReference type="Proteomes" id="UP000318380">
    <property type="component" value="Unassembled WGS sequence"/>
</dbReference>
<reference evidence="2 3" key="1">
    <citation type="submission" date="2019-06" db="EMBL/GenBank/DDBJ databases">
        <title>Sequencing the genomes of 1000 actinobacteria strains.</title>
        <authorList>
            <person name="Klenk H.-P."/>
        </authorList>
    </citation>
    <scope>NUCLEOTIDE SEQUENCE [LARGE SCALE GENOMIC DNA]</scope>
    <source>
        <strain evidence="2 3">DSM 24683</strain>
    </source>
</reference>